<feature type="domain" description="Lsr2 dimerization" evidence="3">
    <location>
        <begin position="1"/>
        <end position="57"/>
    </location>
</feature>
<keyword evidence="6" id="KW-1185">Reference proteome</keyword>
<organism evidence="5 6">
    <name type="scientific">Nocardiopsis flavescens</name>
    <dbReference type="NCBI Taxonomy" id="758803"/>
    <lineage>
        <taxon>Bacteria</taxon>
        <taxon>Bacillati</taxon>
        <taxon>Actinomycetota</taxon>
        <taxon>Actinomycetes</taxon>
        <taxon>Streptosporangiales</taxon>
        <taxon>Nocardiopsidaceae</taxon>
        <taxon>Nocardiopsis</taxon>
    </lineage>
</organism>
<reference evidence="5 6" key="1">
    <citation type="submission" date="2016-11" db="EMBL/GenBank/DDBJ databases">
        <authorList>
            <person name="Jaros S."/>
            <person name="Januszkiewicz K."/>
            <person name="Wedrychowicz H."/>
        </authorList>
    </citation>
    <scope>NUCLEOTIDE SEQUENCE [LARGE SCALE GENOMIC DNA]</scope>
    <source>
        <strain evidence="5 6">CGMCC 4.5723</strain>
    </source>
</reference>
<gene>
    <name evidence="5" type="ORF">SAMN05421803_112224</name>
</gene>
<name>A0A1M6P320_9ACTN</name>
<dbReference type="Proteomes" id="UP000184452">
    <property type="component" value="Unassembled WGS sequence"/>
</dbReference>
<protein>
    <submittedName>
        <fullName evidence="5">Lsr2 protein</fullName>
    </submittedName>
</protein>
<dbReference type="EMBL" id="FQZK01000012">
    <property type="protein sequence ID" value="SHK02296.1"/>
    <property type="molecule type" value="Genomic_DNA"/>
</dbReference>
<dbReference type="Pfam" id="PF23359">
    <property type="entry name" value="Lsr2_DNA-bd"/>
    <property type="match status" value="1"/>
</dbReference>
<evidence type="ECO:0000259" key="4">
    <source>
        <dbReference type="Pfam" id="PF23359"/>
    </source>
</evidence>
<dbReference type="InterPro" id="IPR055370">
    <property type="entry name" value="Lsr2_DNA-bd"/>
</dbReference>
<evidence type="ECO:0000313" key="6">
    <source>
        <dbReference type="Proteomes" id="UP000184452"/>
    </source>
</evidence>
<dbReference type="OrthoDB" id="4113332at2"/>
<feature type="region of interest" description="Disordered" evidence="2">
    <location>
        <begin position="54"/>
        <end position="81"/>
    </location>
</feature>
<dbReference type="GO" id="GO:0016746">
    <property type="term" value="F:acyltransferase activity"/>
    <property type="evidence" value="ECO:0007669"/>
    <property type="project" value="InterPro"/>
</dbReference>
<dbReference type="InterPro" id="IPR024412">
    <property type="entry name" value="Lsr2_dim_dom"/>
</dbReference>
<feature type="domain" description="Lsr2 DNA-binding" evidence="4">
    <location>
        <begin position="76"/>
        <end position="110"/>
    </location>
</feature>
<dbReference type="AlphaFoldDB" id="A0A1M6P320"/>
<dbReference type="GO" id="GO:0003677">
    <property type="term" value="F:DNA binding"/>
    <property type="evidence" value="ECO:0007669"/>
    <property type="project" value="UniProtKB-KW"/>
</dbReference>
<sequence length="113" mass="11970">MAQKVQVFLVDDLDGGEAEETVTFGLDGSVYEIDLSASNAAKLREALTPFVDAARKASPKAGRSAGRRAASRNAPSRERSAEIRAWAKAAGKPVNERGRIPAAIVAEYEAIKG</sequence>
<dbReference type="Pfam" id="PF11774">
    <property type="entry name" value="Lsr2"/>
    <property type="match status" value="1"/>
</dbReference>
<evidence type="ECO:0000313" key="5">
    <source>
        <dbReference type="EMBL" id="SHK02296.1"/>
    </source>
</evidence>
<dbReference type="Gene3D" id="4.10.320.10">
    <property type="entry name" value="E3-binding domain"/>
    <property type="match status" value="1"/>
</dbReference>
<keyword evidence="1" id="KW-0238">DNA-binding</keyword>
<accession>A0A1M6P320</accession>
<dbReference type="InterPro" id="IPR042261">
    <property type="entry name" value="Lsr2-like_dimerization"/>
</dbReference>
<evidence type="ECO:0000256" key="1">
    <source>
        <dbReference type="ARBA" id="ARBA00023125"/>
    </source>
</evidence>
<dbReference type="STRING" id="758803.SAMN05421803_112224"/>
<dbReference type="Gene3D" id="3.30.60.230">
    <property type="entry name" value="Lsr2, dimerization domain"/>
    <property type="match status" value="1"/>
</dbReference>
<evidence type="ECO:0000256" key="2">
    <source>
        <dbReference type="SAM" id="MobiDB-lite"/>
    </source>
</evidence>
<proteinExistence type="predicted"/>
<dbReference type="RefSeq" id="WP_073380889.1">
    <property type="nucleotide sequence ID" value="NZ_FQZK01000012.1"/>
</dbReference>
<dbReference type="InterPro" id="IPR036625">
    <property type="entry name" value="E3-bd_dom_sf"/>
</dbReference>
<evidence type="ECO:0000259" key="3">
    <source>
        <dbReference type="Pfam" id="PF11774"/>
    </source>
</evidence>